<dbReference type="Proteomes" id="UP000575469">
    <property type="component" value="Unassembled WGS sequence"/>
</dbReference>
<organism evidence="1 2">
    <name type="scientific">Ralstonia insidiosa</name>
    <dbReference type="NCBI Taxonomy" id="190721"/>
    <lineage>
        <taxon>Bacteria</taxon>
        <taxon>Pseudomonadati</taxon>
        <taxon>Pseudomonadota</taxon>
        <taxon>Betaproteobacteria</taxon>
        <taxon>Burkholderiales</taxon>
        <taxon>Burkholderiaceae</taxon>
        <taxon>Ralstonia</taxon>
    </lineage>
</organism>
<proteinExistence type="predicted"/>
<protein>
    <submittedName>
        <fullName evidence="1">Uncharacterized protein</fullName>
    </submittedName>
</protein>
<gene>
    <name evidence="1" type="ORF">HGR00_08135</name>
</gene>
<evidence type="ECO:0000313" key="2">
    <source>
        <dbReference type="Proteomes" id="UP000575469"/>
    </source>
</evidence>
<evidence type="ECO:0000313" key="1">
    <source>
        <dbReference type="EMBL" id="NMV37876.1"/>
    </source>
</evidence>
<dbReference type="RefSeq" id="WP_169339823.1">
    <property type="nucleotide sequence ID" value="NZ_JABBZM010000006.1"/>
</dbReference>
<name>A0A848NZJ3_9RALS</name>
<dbReference type="EMBL" id="JABBZM010000006">
    <property type="protein sequence ID" value="NMV37876.1"/>
    <property type="molecule type" value="Genomic_DNA"/>
</dbReference>
<accession>A0A848NZJ3</accession>
<sequence>MSAIKDRSDLETLFSPPQGEHGTHLLLCGLSSDAETLERTMTAFTNETPAQRRARGLVRGLLLIDASNRQSQAQPVPGLLRLASCLKETWHRRTTLMHAKVALMGFGPSTLGAPRRWRLVVSTGNWTAETWGRQAQIDLFWTTEWDEQSDEANAPQALTDVHAAFEFFERLLHSLYGKHYSSLVNDTLVTGWLGVWRERLQKRGTASRLTPQFIHSLDKSLFDQVLKRFPQKGVSTLVAGSGFFEQGNKSTANSAPTVLQKLESLGNPGKRLLVFNPERAGGIADWFEQLRKTKVGERGLKQSRAGQWWLCLPRDPLEKKPKVGRKFLHAKYIAGLDRVGGEDNASATLAFLYLGSGNLSHRGFLTRANLDDRVSSLARIGNVEAGVVLQPKERIARVWQRLACGDWASAANLKNVVEGQGEGIFEPIDPPPVLLLRQIGEHLHLVRSEVQPATLWLQASDGRWLSVEPDQESVLWGTACPPSVHVTNVDPTSRTVGAGWDVAVLSANGLLCKRAMPQLEMASILQALLAFPALPPHDHEDDDDVGNAETPDTAVRVSSARYALRTLAVLVETIAQRNVLTTPEEFPYWLVQLRALLLEQTAPAERDAIQALGVDLFDALDKEGFVPTWLAEQPDLLESYRTFLQDLRAAWSVPSNAEAVCA</sequence>
<comment type="caution">
    <text evidence="1">The sequence shown here is derived from an EMBL/GenBank/DDBJ whole genome shotgun (WGS) entry which is preliminary data.</text>
</comment>
<reference evidence="1 2" key="1">
    <citation type="submission" date="2020-04" db="EMBL/GenBank/DDBJ databases">
        <title>Ralstonia insidiosa genome sequencing and assembly.</title>
        <authorList>
            <person name="Martins R.C.R."/>
            <person name="Perdigao-Neto L.V."/>
            <person name="Levin A.S.S."/>
            <person name="Costa S.F."/>
        </authorList>
    </citation>
    <scope>NUCLEOTIDE SEQUENCE [LARGE SCALE GENOMIC DNA]</scope>
    <source>
        <strain evidence="1 2">5047</strain>
    </source>
</reference>
<dbReference type="AlphaFoldDB" id="A0A848NZJ3"/>